<dbReference type="AlphaFoldDB" id="A0A814R1G1"/>
<gene>
    <name evidence="1" type="ORF">IZO911_LOCUS24501</name>
</gene>
<accession>A0A814R1G1</accession>
<name>A0A814R1G1_9BILA</name>
<dbReference type="Proteomes" id="UP000663860">
    <property type="component" value="Unassembled WGS sequence"/>
</dbReference>
<protein>
    <submittedName>
        <fullName evidence="1">Uncharacterized protein</fullName>
    </submittedName>
</protein>
<comment type="caution">
    <text evidence="1">The sequence shown here is derived from an EMBL/GenBank/DDBJ whole genome shotgun (WGS) entry which is preliminary data.</text>
</comment>
<sequence>MSRTSESEIQVLINFYRLFHPMEVSFVMDLHARLAKLDPTRITFITDHLRKLFNSQHKESDVRALISFFSNPNNKPQIKHAHNLEDILMSHPQTHPILPFTEQCPVCNITQNSDNTRIKEVSIYTDSGQVLPGIVYYLRCVHVNNSNKEIDEPILIYPNYTQQKNMKKFTTESIQHGPYVYLGGDYACERQLIERYTSDLVSTPHSWQKQIDSLNLLAFNTNQYQVVQMNMRRFAQMLYIFKIIEMDFCLGGSIVIIPKEIDQFNLWAWSQYPRLLSRFIYLWSNHKTLIGPCKIPNDNCTSCFTIDGHQKARRRVCRTKHVDYLSSDFTKPLVIGCWRTPIRHSLHCEIHQNYRSSTEVATVTSTNKRHNLRKRKLKRQRDWHPKKNIFFGATNCNTNKSKSESYVNKCSRSFGLLAMVSNCKIIVSYAEIFRSETLREIVQLLLNTIRIAGDAFPKIACYDDGCHLVRYVHKNVGKLIADTPASNVLKSTKFYIDKSHFKNHVGDWCKKNMSPYSNHDLDLINTQCAEQCFAWLKRYAAIISSLGWMRAPLYLMILFHYKNLSTCHVRPTKHFNIDHLVPNVPNISLSHAASLQQDDHLPLSDLNNNLNTNISDITKNIIQSNRFAENNKWMIMSARIPHNVQSASANTTLNLLNDVDNKWTKITDKIISSSILKSKRSNKRKQSPNIHNKWIDQVEKILKQ</sequence>
<dbReference type="EMBL" id="CAJNOE010000295">
    <property type="protein sequence ID" value="CAF1127541.1"/>
    <property type="molecule type" value="Genomic_DNA"/>
</dbReference>
<proteinExistence type="predicted"/>
<reference evidence="1" key="1">
    <citation type="submission" date="2021-02" db="EMBL/GenBank/DDBJ databases">
        <authorList>
            <person name="Nowell W R."/>
        </authorList>
    </citation>
    <scope>NUCLEOTIDE SEQUENCE</scope>
</reference>
<organism evidence="1 2">
    <name type="scientific">Adineta steineri</name>
    <dbReference type="NCBI Taxonomy" id="433720"/>
    <lineage>
        <taxon>Eukaryota</taxon>
        <taxon>Metazoa</taxon>
        <taxon>Spiralia</taxon>
        <taxon>Gnathifera</taxon>
        <taxon>Rotifera</taxon>
        <taxon>Eurotatoria</taxon>
        <taxon>Bdelloidea</taxon>
        <taxon>Adinetida</taxon>
        <taxon>Adinetidae</taxon>
        <taxon>Adineta</taxon>
    </lineage>
</organism>
<evidence type="ECO:0000313" key="1">
    <source>
        <dbReference type="EMBL" id="CAF1127541.1"/>
    </source>
</evidence>
<evidence type="ECO:0000313" key="2">
    <source>
        <dbReference type="Proteomes" id="UP000663860"/>
    </source>
</evidence>